<reference evidence="1 2" key="1">
    <citation type="journal article" date="2016" name="Nat. Commun.">
        <title>Thousands of microbial genomes shed light on interconnected biogeochemical processes in an aquifer system.</title>
        <authorList>
            <person name="Anantharaman K."/>
            <person name="Brown C.T."/>
            <person name="Hug L.A."/>
            <person name="Sharon I."/>
            <person name="Castelle C.J."/>
            <person name="Probst A.J."/>
            <person name="Thomas B.C."/>
            <person name="Singh A."/>
            <person name="Wilkins M.J."/>
            <person name="Karaoz U."/>
            <person name="Brodie E.L."/>
            <person name="Williams K.H."/>
            <person name="Hubbard S.S."/>
            <person name="Banfield J.F."/>
        </authorList>
    </citation>
    <scope>NUCLEOTIDE SEQUENCE [LARGE SCALE GENOMIC DNA]</scope>
</reference>
<dbReference type="SMART" id="SM00855">
    <property type="entry name" value="PGAM"/>
    <property type="match status" value="1"/>
</dbReference>
<name>A0A1F4UYP9_UNCKA</name>
<proteinExistence type="predicted"/>
<dbReference type="InterPro" id="IPR013078">
    <property type="entry name" value="His_Pase_superF_clade-1"/>
</dbReference>
<dbReference type="Gene3D" id="3.40.50.1240">
    <property type="entry name" value="Phosphoglycerate mutase-like"/>
    <property type="match status" value="1"/>
</dbReference>
<dbReference type="PANTHER" id="PTHR48100:SF1">
    <property type="entry name" value="HISTIDINE PHOSPHATASE FAMILY PROTEIN-RELATED"/>
    <property type="match status" value="1"/>
</dbReference>
<protein>
    <recommendedName>
        <fullName evidence="3">Histidine phosphatase family protein</fullName>
    </recommendedName>
</protein>
<organism evidence="1 2">
    <name type="scientific">candidate division WWE3 bacterium RIFCSPLOWO2_01_FULL_37_15</name>
    <dbReference type="NCBI Taxonomy" id="1802622"/>
    <lineage>
        <taxon>Bacteria</taxon>
        <taxon>Katanobacteria</taxon>
    </lineage>
</organism>
<dbReference type="SUPFAM" id="SSF53254">
    <property type="entry name" value="Phosphoglycerate mutase-like"/>
    <property type="match status" value="1"/>
</dbReference>
<dbReference type="InterPro" id="IPR050275">
    <property type="entry name" value="PGM_Phosphatase"/>
</dbReference>
<dbReference type="Proteomes" id="UP000177458">
    <property type="component" value="Unassembled WGS sequence"/>
</dbReference>
<dbReference type="GO" id="GO:0005737">
    <property type="term" value="C:cytoplasm"/>
    <property type="evidence" value="ECO:0007669"/>
    <property type="project" value="TreeGrafter"/>
</dbReference>
<dbReference type="InterPro" id="IPR029033">
    <property type="entry name" value="His_PPase_superfam"/>
</dbReference>
<dbReference type="PANTHER" id="PTHR48100">
    <property type="entry name" value="BROAD-SPECIFICITY PHOSPHATASE YOR283W-RELATED"/>
    <property type="match status" value="1"/>
</dbReference>
<dbReference type="Pfam" id="PF00300">
    <property type="entry name" value="His_Phos_1"/>
    <property type="match status" value="1"/>
</dbReference>
<gene>
    <name evidence="1" type="ORF">A3A69_01620</name>
</gene>
<dbReference type="GO" id="GO:0016791">
    <property type="term" value="F:phosphatase activity"/>
    <property type="evidence" value="ECO:0007669"/>
    <property type="project" value="TreeGrafter"/>
</dbReference>
<evidence type="ECO:0000313" key="2">
    <source>
        <dbReference type="Proteomes" id="UP000177458"/>
    </source>
</evidence>
<sequence>MGVKGEITFLRHGETEYRGEGSDLTELGEEAVKKAAAEILSTIDLKSEAVLIWKSPTARTQHTASILEDVLLEGGVSVVRSDVAPTLNDLERTFSALISPYERMDIDIEEARRRAKNRADELLVSASDHPGAIPNLEFTTESEQDKDSTRIMAQRKRVSQSGGPTGYIKATEVEAILPVDLDPNAPKVYEDPKDILERSVRALEYSLRAIEGVKVEGGKKLRVILITHLGSMRELLNEIGFDVGNDGEGVSKEIPLAAHFNLDIIEENANTVVIKTTYEDETKVVRFDRKARKLTPAPNVGNSGSLDEIVIGPDA</sequence>
<dbReference type="CDD" id="cd07067">
    <property type="entry name" value="HP_PGM_like"/>
    <property type="match status" value="1"/>
</dbReference>
<evidence type="ECO:0000313" key="1">
    <source>
        <dbReference type="EMBL" id="OGC50051.1"/>
    </source>
</evidence>
<accession>A0A1F4UYP9</accession>
<comment type="caution">
    <text evidence="1">The sequence shown here is derived from an EMBL/GenBank/DDBJ whole genome shotgun (WGS) entry which is preliminary data.</text>
</comment>
<evidence type="ECO:0008006" key="3">
    <source>
        <dbReference type="Google" id="ProtNLM"/>
    </source>
</evidence>
<dbReference type="AlphaFoldDB" id="A0A1F4UYP9"/>
<dbReference type="EMBL" id="MEVF01000011">
    <property type="protein sequence ID" value="OGC50051.1"/>
    <property type="molecule type" value="Genomic_DNA"/>
</dbReference>